<evidence type="ECO:0000313" key="7">
    <source>
        <dbReference type="Proteomes" id="UP000236910"/>
    </source>
</evidence>
<reference evidence="6 7" key="1">
    <citation type="submission" date="2018-01" db="EMBL/GenBank/DDBJ databases">
        <title>Metagenomic assembled genomes from two thermal pools in the Uzon Caldera, Kamchatka, Russia.</title>
        <authorList>
            <person name="Wilkins L."/>
            <person name="Ettinger C."/>
        </authorList>
    </citation>
    <scope>NUCLEOTIDE SEQUENCE [LARGE SCALE GENOMIC DNA]</scope>
    <source>
        <strain evidence="6">ARK-10</strain>
    </source>
</reference>
<evidence type="ECO:0000259" key="5">
    <source>
        <dbReference type="Pfam" id="PF01168"/>
    </source>
</evidence>
<dbReference type="InterPro" id="IPR029066">
    <property type="entry name" value="PLP-binding_barrel"/>
</dbReference>
<dbReference type="PROSITE" id="PS00395">
    <property type="entry name" value="ALANINE_RACEMASE"/>
    <property type="match status" value="1"/>
</dbReference>
<gene>
    <name evidence="6" type="ORF">C0175_04640</name>
</gene>
<dbReference type="PRINTS" id="PR00992">
    <property type="entry name" value="ALARACEMASE"/>
</dbReference>
<dbReference type="Proteomes" id="UP000236910">
    <property type="component" value="Unassembled WGS sequence"/>
</dbReference>
<dbReference type="InterPro" id="IPR020622">
    <property type="entry name" value="Ala_racemase_pyridoxalP-BS"/>
</dbReference>
<feature type="modified residue" description="N6-(pyridoxal phosphate)lysine" evidence="4">
    <location>
        <position position="41"/>
    </location>
</feature>
<accession>A0A2J6X5I5</accession>
<protein>
    <submittedName>
        <fullName evidence="6">Alanine racemase</fullName>
    </submittedName>
</protein>
<dbReference type="InterPro" id="IPR000821">
    <property type="entry name" value="Ala_racemase"/>
</dbReference>
<organism evidence="6 7">
    <name type="scientific">Caldisericum exile</name>
    <dbReference type="NCBI Taxonomy" id="693075"/>
    <lineage>
        <taxon>Bacteria</taxon>
        <taxon>Pseudomonadati</taxon>
        <taxon>Caldisericota/Cryosericota group</taxon>
        <taxon>Caldisericota</taxon>
        <taxon>Caldisericia</taxon>
        <taxon>Caldisericales</taxon>
        <taxon>Caldisericaceae</taxon>
        <taxon>Caldisericum</taxon>
    </lineage>
</organism>
<evidence type="ECO:0000256" key="1">
    <source>
        <dbReference type="ARBA" id="ARBA00001933"/>
    </source>
</evidence>
<dbReference type="PANTHER" id="PTHR30511:SF0">
    <property type="entry name" value="ALANINE RACEMASE, CATABOLIC-RELATED"/>
    <property type="match status" value="1"/>
</dbReference>
<dbReference type="Gene3D" id="3.20.20.10">
    <property type="entry name" value="Alanine racemase"/>
    <property type="match status" value="1"/>
</dbReference>
<dbReference type="PANTHER" id="PTHR30511">
    <property type="entry name" value="ALANINE RACEMASE"/>
    <property type="match status" value="1"/>
</dbReference>
<keyword evidence="3" id="KW-0413">Isomerase</keyword>
<dbReference type="GO" id="GO:0008784">
    <property type="term" value="F:alanine racemase activity"/>
    <property type="evidence" value="ECO:0007669"/>
    <property type="project" value="InterPro"/>
</dbReference>
<evidence type="ECO:0000313" key="6">
    <source>
        <dbReference type="EMBL" id="PMP81898.1"/>
    </source>
</evidence>
<dbReference type="GO" id="GO:0030632">
    <property type="term" value="P:D-alanine biosynthetic process"/>
    <property type="evidence" value="ECO:0007669"/>
    <property type="project" value="TreeGrafter"/>
</dbReference>
<dbReference type="EMBL" id="PNIX01000272">
    <property type="protein sequence ID" value="PMP81898.1"/>
    <property type="molecule type" value="Genomic_DNA"/>
</dbReference>
<proteinExistence type="predicted"/>
<keyword evidence="2 4" id="KW-0663">Pyridoxal phosphate</keyword>
<dbReference type="Pfam" id="PF01168">
    <property type="entry name" value="Ala_racemase_N"/>
    <property type="match status" value="1"/>
</dbReference>
<feature type="domain" description="Alanine racemase N-terminal" evidence="5">
    <location>
        <begin position="15"/>
        <end position="152"/>
    </location>
</feature>
<evidence type="ECO:0000256" key="2">
    <source>
        <dbReference type="ARBA" id="ARBA00022898"/>
    </source>
</evidence>
<comment type="cofactor">
    <cofactor evidence="1 4">
        <name>pyridoxal 5'-phosphate</name>
        <dbReference type="ChEBI" id="CHEBI:597326"/>
    </cofactor>
</comment>
<evidence type="ECO:0000256" key="3">
    <source>
        <dbReference type="ARBA" id="ARBA00023235"/>
    </source>
</evidence>
<dbReference type="SUPFAM" id="SSF51419">
    <property type="entry name" value="PLP-binding barrel"/>
    <property type="match status" value="1"/>
</dbReference>
<evidence type="ECO:0000256" key="4">
    <source>
        <dbReference type="PIRSR" id="PIRSR600821-50"/>
    </source>
</evidence>
<dbReference type="GO" id="GO:0030170">
    <property type="term" value="F:pyridoxal phosphate binding"/>
    <property type="evidence" value="ECO:0007669"/>
    <property type="project" value="TreeGrafter"/>
</dbReference>
<dbReference type="GO" id="GO:0005829">
    <property type="term" value="C:cytosol"/>
    <property type="evidence" value="ECO:0007669"/>
    <property type="project" value="TreeGrafter"/>
</dbReference>
<dbReference type="AlphaFoldDB" id="A0A2J6X5I5"/>
<comment type="caution">
    <text evidence="6">The sequence shown here is derived from an EMBL/GenBank/DDBJ whole genome shotgun (WGS) entry which is preliminary data.</text>
</comment>
<feature type="non-terminal residue" evidence="6">
    <location>
        <position position="153"/>
    </location>
</feature>
<name>A0A2J6X5I5_9BACT</name>
<dbReference type="InterPro" id="IPR001608">
    <property type="entry name" value="Ala_racemase_N"/>
</dbReference>
<sequence>MENEIEMNRPTWVEVDLEAIKNNFLRIQEKVSSKSVICVVKADAYGLGASKIASTLEEVGASAFAVASMEEALSLRDSQIKKPILVLGYVDTRNLHLASLNEIRITLFDKDFLKRINDYKNETPLKIHVKIDTGMHRLGISLTELPSVFEELN</sequence>